<feature type="transmembrane region" description="Helical" evidence="1">
    <location>
        <begin position="110"/>
        <end position="133"/>
    </location>
</feature>
<feature type="transmembrane region" description="Helical" evidence="1">
    <location>
        <begin position="12"/>
        <end position="30"/>
    </location>
</feature>
<dbReference type="EMBL" id="LFTY01000002">
    <property type="protein sequence ID" value="KMW59825.1"/>
    <property type="molecule type" value="Genomic_DNA"/>
</dbReference>
<dbReference type="AlphaFoldDB" id="A0A0J9EAK3"/>
<protein>
    <submittedName>
        <fullName evidence="2">Rod shape-determining protein MreD</fullName>
    </submittedName>
</protein>
<dbReference type="STRING" id="1675527.AIOL_004809"/>
<gene>
    <name evidence="2" type="ORF">AIOL_004809</name>
</gene>
<organism evidence="2 3">
    <name type="scientific">Candidatus Rhodobacter oscarellae</name>
    <dbReference type="NCBI Taxonomy" id="1675527"/>
    <lineage>
        <taxon>Bacteria</taxon>
        <taxon>Pseudomonadati</taxon>
        <taxon>Pseudomonadota</taxon>
        <taxon>Alphaproteobacteria</taxon>
        <taxon>Rhodobacterales</taxon>
        <taxon>Rhodobacter group</taxon>
        <taxon>Rhodobacter</taxon>
    </lineage>
</organism>
<comment type="caution">
    <text evidence="2">The sequence shown here is derived from an EMBL/GenBank/DDBJ whole genome shotgun (WGS) entry which is preliminary data.</text>
</comment>
<accession>A0A0J9EAK3</accession>
<keyword evidence="3" id="KW-1185">Reference proteome</keyword>
<keyword evidence="1" id="KW-0812">Transmembrane</keyword>
<feature type="transmembrane region" description="Helical" evidence="1">
    <location>
        <begin position="145"/>
        <end position="163"/>
    </location>
</feature>
<dbReference type="Proteomes" id="UP000037178">
    <property type="component" value="Unassembled WGS sequence"/>
</dbReference>
<keyword evidence="1" id="KW-1133">Transmembrane helix</keyword>
<sequence length="180" mass="20257">MAERTMATRRWFYGCTFFVISALIILLHLVPLRIVPGRIPGPDLLVCFTFAWLLRRPHYVPVLLIAVMFLMSDVLFMRPLGLWAALVVLGSEFLRARETAAREQPFPMEWGMVAAVLLCITLANAAVLAVLVVGQPALGLTLFQYVATVLCYPLVVLLSRWVFKLTKMTPNQTDARGRPR</sequence>
<proteinExistence type="predicted"/>
<name>A0A0J9EAK3_9RHOB</name>
<evidence type="ECO:0000256" key="1">
    <source>
        <dbReference type="SAM" id="Phobius"/>
    </source>
</evidence>
<feature type="transmembrane region" description="Helical" evidence="1">
    <location>
        <begin position="62"/>
        <end position="89"/>
    </location>
</feature>
<evidence type="ECO:0000313" key="3">
    <source>
        <dbReference type="Proteomes" id="UP000037178"/>
    </source>
</evidence>
<dbReference type="OrthoDB" id="7629477at2"/>
<reference evidence="2 3" key="1">
    <citation type="submission" date="2015-06" db="EMBL/GenBank/DDBJ databases">
        <title>Draft genome sequence of an Alphaproteobacteria species associated to the Mediterranean sponge Oscarella lobularis.</title>
        <authorList>
            <person name="Jourda C."/>
            <person name="Santini S."/>
            <person name="Claverie J.-M."/>
        </authorList>
    </citation>
    <scope>NUCLEOTIDE SEQUENCE [LARGE SCALE GENOMIC DNA]</scope>
    <source>
        <strain evidence="2">IGS</strain>
    </source>
</reference>
<dbReference type="RefSeq" id="WP_152912666.1">
    <property type="nucleotide sequence ID" value="NZ_LFTY01000002.1"/>
</dbReference>
<dbReference type="PATRIC" id="fig|1675527.3.peg.5046"/>
<evidence type="ECO:0000313" key="2">
    <source>
        <dbReference type="EMBL" id="KMW59825.1"/>
    </source>
</evidence>
<keyword evidence="1" id="KW-0472">Membrane</keyword>